<dbReference type="GO" id="GO:0033942">
    <property type="term" value="F:4-alpha-D-(1-&gt;4)-alpha-D-glucanotrehalose trehalohydrolase activity"/>
    <property type="evidence" value="ECO:0007669"/>
    <property type="project" value="UniProtKB-EC"/>
</dbReference>
<dbReference type="InterPro" id="IPR017853">
    <property type="entry name" value="GH"/>
</dbReference>
<keyword evidence="19" id="KW-1185">Reference proteome</keyword>
<dbReference type="Pfam" id="PF02922">
    <property type="entry name" value="CBM_48"/>
    <property type="match status" value="1"/>
</dbReference>
<dbReference type="RefSeq" id="WP_168211100.1">
    <property type="nucleotide sequence ID" value="NZ_CP042912.1"/>
</dbReference>
<keyword evidence="6" id="KW-0963">Cytoplasm</keyword>
<dbReference type="InterPro" id="IPR006047">
    <property type="entry name" value="GH13_cat_dom"/>
</dbReference>
<keyword evidence="9 13" id="KW-0326">Glycosidase</keyword>
<dbReference type="Gene3D" id="1.10.10.760">
    <property type="entry name" value="E-set domains of sugar-utilizing enzymes"/>
    <property type="match status" value="1"/>
</dbReference>
<feature type="binding site" evidence="15">
    <location>
        <begin position="387"/>
        <end position="392"/>
    </location>
    <ligand>
        <name>substrate</name>
    </ligand>
</feature>
<evidence type="ECO:0000256" key="3">
    <source>
        <dbReference type="ARBA" id="ARBA00008061"/>
    </source>
</evidence>
<proteinExistence type="inferred from homology"/>
<comment type="subcellular location">
    <subcellularLocation>
        <location evidence="1 14">Cytoplasm</location>
    </subcellularLocation>
</comment>
<dbReference type="CDD" id="cd02853">
    <property type="entry name" value="E_set_MTHase_like_N"/>
    <property type="match status" value="1"/>
</dbReference>
<feature type="active site" description="Proton donor" evidence="14">
    <location>
        <position position="299"/>
    </location>
</feature>
<feature type="domain" description="Glycosyl hydrolase family 13 catalytic" evidence="17">
    <location>
        <begin position="116"/>
        <end position="455"/>
    </location>
</feature>
<dbReference type="GO" id="GO:0005992">
    <property type="term" value="P:trehalose biosynthetic process"/>
    <property type="evidence" value="ECO:0007669"/>
    <property type="project" value="UniProtKB-UniPathway"/>
</dbReference>
<evidence type="ECO:0000256" key="14">
    <source>
        <dbReference type="PIRSR" id="PIRSR006337-1"/>
    </source>
</evidence>
<dbReference type="SUPFAM" id="SSF51445">
    <property type="entry name" value="(Trans)glycosidases"/>
    <property type="match status" value="1"/>
</dbReference>
<evidence type="ECO:0000256" key="1">
    <source>
        <dbReference type="ARBA" id="ARBA00004496"/>
    </source>
</evidence>
<evidence type="ECO:0000256" key="10">
    <source>
        <dbReference type="ARBA" id="ARBA00032057"/>
    </source>
</evidence>
<evidence type="ECO:0000256" key="11">
    <source>
        <dbReference type="ARBA" id="ARBA00033284"/>
    </source>
</evidence>
<accession>A0A5B9PF04</accession>
<dbReference type="SMART" id="SM00642">
    <property type="entry name" value="Aamy"/>
    <property type="match status" value="1"/>
</dbReference>
<dbReference type="Pfam" id="PF00128">
    <property type="entry name" value="Alpha-amylase"/>
    <property type="match status" value="1"/>
</dbReference>
<dbReference type="STRING" id="980251.GCA_001642875_02713"/>
<evidence type="ECO:0000256" key="7">
    <source>
        <dbReference type="ARBA" id="ARBA00022801"/>
    </source>
</evidence>
<feature type="binding site" evidence="15">
    <location>
        <begin position="260"/>
        <end position="265"/>
    </location>
    <ligand>
        <name>substrate</name>
    </ligand>
</feature>
<dbReference type="GO" id="GO:0005737">
    <property type="term" value="C:cytoplasm"/>
    <property type="evidence" value="ECO:0007669"/>
    <property type="project" value="UniProtKB-SubCell"/>
</dbReference>
<dbReference type="AlphaFoldDB" id="A0A5B9PF04"/>
<dbReference type="PANTHER" id="PTHR43651">
    <property type="entry name" value="1,4-ALPHA-GLUCAN-BRANCHING ENZYME"/>
    <property type="match status" value="1"/>
</dbReference>
<evidence type="ECO:0000256" key="12">
    <source>
        <dbReference type="ARBA" id="ARBA00034013"/>
    </source>
</evidence>
<protein>
    <recommendedName>
        <fullName evidence="5 13">Malto-oligosyltrehalose trehalohydrolase</fullName>
        <shortName evidence="13">MTHase</shortName>
        <ecNumber evidence="4 13">3.2.1.141</ecNumber>
    </recommendedName>
    <alternativeName>
        <fullName evidence="11 13">4-alpha-D-((1-&gt;4)-alpha-D-glucano)trehalose trehalohydrolase</fullName>
    </alternativeName>
    <alternativeName>
        <fullName evidence="10 13">Maltooligosyl trehalose trehalohydrolase</fullName>
    </alternativeName>
</protein>
<evidence type="ECO:0000256" key="5">
    <source>
        <dbReference type="ARBA" id="ARBA00015938"/>
    </source>
</evidence>
<dbReference type="InterPro" id="IPR044901">
    <property type="entry name" value="Trehalose_TreZ_E-set_sf"/>
</dbReference>
<dbReference type="EMBL" id="CP042912">
    <property type="protein sequence ID" value="QEG23462.1"/>
    <property type="molecule type" value="Genomic_DNA"/>
</dbReference>
<evidence type="ECO:0000313" key="18">
    <source>
        <dbReference type="EMBL" id="QEG23462.1"/>
    </source>
</evidence>
<reference evidence="18 19" key="1">
    <citation type="submission" date="2019-08" db="EMBL/GenBank/DDBJ databases">
        <title>Deep-cultivation of Planctomycetes and their phenomic and genomic characterization uncovers novel biology.</title>
        <authorList>
            <person name="Wiegand S."/>
            <person name="Jogler M."/>
            <person name="Boedeker C."/>
            <person name="Pinto D."/>
            <person name="Vollmers J."/>
            <person name="Rivas-Marin E."/>
            <person name="Kohn T."/>
            <person name="Peeters S.H."/>
            <person name="Heuer A."/>
            <person name="Rast P."/>
            <person name="Oberbeckmann S."/>
            <person name="Bunk B."/>
            <person name="Jeske O."/>
            <person name="Meyerdierks A."/>
            <person name="Storesund J.E."/>
            <person name="Kallscheuer N."/>
            <person name="Luecker S."/>
            <person name="Lage O.M."/>
            <person name="Pohl T."/>
            <person name="Merkel B.J."/>
            <person name="Hornburger P."/>
            <person name="Mueller R.-W."/>
            <person name="Bruemmer F."/>
            <person name="Labrenz M."/>
            <person name="Spormann A.M."/>
            <person name="Op den Camp H."/>
            <person name="Overmann J."/>
            <person name="Amann R."/>
            <person name="Jetten M.S.M."/>
            <person name="Mascher T."/>
            <person name="Medema M.H."/>
            <person name="Devos D.P."/>
            <person name="Kaster A.-K."/>
            <person name="Ovreas L."/>
            <person name="Rohde M."/>
            <person name="Galperin M.Y."/>
            <person name="Jogler C."/>
        </authorList>
    </citation>
    <scope>NUCLEOTIDE SEQUENCE [LARGE SCALE GENOMIC DNA]</scope>
    <source>
        <strain evidence="18 19">FC18</strain>
    </source>
</reference>
<comment type="similarity">
    <text evidence="3 13">Belongs to the glycosyl hydrolase 13 family.</text>
</comment>
<dbReference type="InterPro" id="IPR014756">
    <property type="entry name" value="Ig_E-set"/>
</dbReference>
<evidence type="ECO:0000259" key="17">
    <source>
        <dbReference type="SMART" id="SM00642"/>
    </source>
</evidence>
<evidence type="ECO:0000256" key="2">
    <source>
        <dbReference type="ARBA" id="ARBA00005199"/>
    </source>
</evidence>
<keyword evidence="7 13" id="KW-0378">Hydrolase</keyword>
<dbReference type="EC" id="3.2.1.141" evidence="4 13"/>
<comment type="catalytic activity">
    <reaction evidence="12 13">
        <text>hydrolysis of (1-&gt;4)-alpha-D-glucosidic linkage in 4-alpha-D-[(1-&gt;4)-alpha-D-glucanosyl]n trehalose to yield trehalose and (1-&gt;4)-alpha-D-glucan.</text>
        <dbReference type="EC" id="3.2.1.141"/>
    </reaction>
</comment>
<dbReference type="InterPro" id="IPR012768">
    <property type="entry name" value="Trehalose_TreZ"/>
</dbReference>
<dbReference type="InterPro" id="IPR004193">
    <property type="entry name" value="Glyco_hydro_13_N"/>
</dbReference>
<feature type="binding site" evidence="15">
    <location>
        <begin position="324"/>
        <end position="328"/>
    </location>
    <ligand>
        <name>substrate</name>
    </ligand>
</feature>
<evidence type="ECO:0000256" key="15">
    <source>
        <dbReference type="PIRSR" id="PIRSR006337-2"/>
    </source>
</evidence>
<evidence type="ECO:0000256" key="9">
    <source>
        <dbReference type="ARBA" id="ARBA00023295"/>
    </source>
</evidence>
<feature type="active site" description="Nucleophile" evidence="14">
    <location>
        <position position="262"/>
    </location>
</feature>
<organism evidence="18 19">
    <name type="scientific">Mariniblastus fucicola</name>
    <dbReference type="NCBI Taxonomy" id="980251"/>
    <lineage>
        <taxon>Bacteria</taxon>
        <taxon>Pseudomonadati</taxon>
        <taxon>Planctomycetota</taxon>
        <taxon>Planctomycetia</taxon>
        <taxon>Pirellulales</taxon>
        <taxon>Pirellulaceae</taxon>
        <taxon>Mariniblastus</taxon>
    </lineage>
</organism>
<dbReference type="InterPro" id="IPR013783">
    <property type="entry name" value="Ig-like_fold"/>
</dbReference>
<gene>
    <name evidence="18" type="primary">treZ</name>
    <name evidence="18" type="ORF">MFFC18_33610</name>
</gene>
<dbReference type="KEGG" id="mff:MFFC18_33610"/>
<dbReference type="PANTHER" id="PTHR43651:SF11">
    <property type="entry name" value="MALTO-OLIGOSYLTREHALOSE TREHALOHYDROLASE"/>
    <property type="match status" value="1"/>
</dbReference>
<dbReference type="SUPFAM" id="SSF81296">
    <property type="entry name" value="E set domains"/>
    <property type="match status" value="1"/>
</dbReference>
<dbReference type="CDD" id="cd11325">
    <property type="entry name" value="AmyAc_GTHase"/>
    <property type="match status" value="1"/>
</dbReference>
<dbReference type="PIRSF" id="PIRSF006337">
    <property type="entry name" value="Trehalose_TreZ"/>
    <property type="match status" value="1"/>
</dbReference>
<evidence type="ECO:0000256" key="6">
    <source>
        <dbReference type="ARBA" id="ARBA00022490"/>
    </source>
</evidence>
<dbReference type="Proteomes" id="UP000322214">
    <property type="component" value="Chromosome"/>
</dbReference>
<feature type="site" description="Transition state stabilizer" evidence="16">
    <location>
        <position position="388"/>
    </location>
</feature>
<keyword evidence="8" id="KW-0119">Carbohydrate metabolism</keyword>
<sequence length="599" mass="67879">MKNMQHQFGHRFENGKVTFRVWAPKCKTLDLETKKEPTFRSMQRDEDGWFEITVDDVQHADAYRFCIDGERSRPDPAAHAFESSVHDWNLAVDHAQFDWRSNDWKGIEKRDLIIYELHIGTFTKEGTFLSAIERVDELVELGITAIEILPVAQCPGRWNWGYDGVGIYATQNTYGSPDDFKTFVDACHQKGVAVILDVVFNHLGPEGNYLSEFAPFFTKKRKTPWGDALNFDGKHSQPVREFMAQCGVHWIENYRLDGLRVDAVHFMFDDSDLPISMAVTKAVDDYAATVDRHIHLIGETNVRNASLTKGTSSHGTGFDAVWSDGMMHCVLSIGQPGLDLCHRDHDGATDLQLAIQQGFLYENFPYERHDRGARADLDSFVIGFQNHDTVGNHPLGHRIHQLASREFQMASAALYLMYPAIPMIFMGEEFASDDPFLFFVDFNDSWVRDGVEKGRAAEFPELNAKLDGLSPLSPKSFRQSKLRPHADGDAGMRTWYRDLIGLRKKLRREGLICQSVLNVESRIEDDLFLLHYENQSSGRLSVATRLAWPGSSDKKAAIEIDLPGEILLDSESNGVLKSNQEKSVRQINVNQTLILHDPA</sequence>
<evidence type="ECO:0000256" key="8">
    <source>
        <dbReference type="ARBA" id="ARBA00023277"/>
    </source>
</evidence>
<dbReference type="Gene3D" id="2.60.40.10">
    <property type="entry name" value="Immunoglobulins"/>
    <property type="match status" value="1"/>
</dbReference>
<evidence type="ECO:0000313" key="19">
    <source>
        <dbReference type="Proteomes" id="UP000322214"/>
    </source>
</evidence>
<dbReference type="Gene3D" id="3.20.20.80">
    <property type="entry name" value="Glycosidases"/>
    <property type="match status" value="1"/>
</dbReference>
<evidence type="ECO:0000256" key="4">
    <source>
        <dbReference type="ARBA" id="ARBA00012268"/>
    </source>
</evidence>
<dbReference type="UniPathway" id="UPA00299"/>
<evidence type="ECO:0000256" key="13">
    <source>
        <dbReference type="PIRNR" id="PIRNR006337"/>
    </source>
</evidence>
<evidence type="ECO:0000256" key="16">
    <source>
        <dbReference type="PIRSR" id="PIRSR006337-3"/>
    </source>
</evidence>
<name>A0A5B9PF04_9BACT</name>
<comment type="pathway">
    <text evidence="2 13">Glycan biosynthesis; trehalose biosynthesis.</text>
</comment>